<reference evidence="1 2" key="1">
    <citation type="journal article" date="2015" name="Plant Cell">
        <title>Oil accumulation by the oleaginous diatom Fistulifera solaris as revealed by the genome and transcriptome.</title>
        <authorList>
            <person name="Tanaka T."/>
            <person name="Maeda Y."/>
            <person name="Veluchamy A."/>
            <person name="Tanaka M."/>
            <person name="Abida H."/>
            <person name="Marechal E."/>
            <person name="Bowler C."/>
            <person name="Muto M."/>
            <person name="Sunaga Y."/>
            <person name="Tanaka M."/>
            <person name="Yoshino T."/>
            <person name="Taniguchi T."/>
            <person name="Fukuda Y."/>
            <person name="Nemoto M."/>
            <person name="Matsumoto M."/>
            <person name="Wong P.S."/>
            <person name="Aburatani S."/>
            <person name="Fujibuchi W."/>
        </authorList>
    </citation>
    <scope>NUCLEOTIDE SEQUENCE [LARGE SCALE GENOMIC DNA]</scope>
    <source>
        <strain evidence="1 2">JPCC DA0580</strain>
    </source>
</reference>
<accession>A0A1Z5KGC7</accession>
<protein>
    <submittedName>
        <fullName evidence="1">Uncharacterized protein</fullName>
    </submittedName>
</protein>
<name>A0A1Z5KGC7_FISSO</name>
<dbReference type="AlphaFoldDB" id="A0A1Z5KGC7"/>
<organism evidence="1 2">
    <name type="scientific">Fistulifera solaris</name>
    <name type="common">Oleaginous diatom</name>
    <dbReference type="NCBI Taxonomy" id="1519565"/>
    <lineage>
        <taxon>Eukaryota</taxon>
        <taxon>Sar</taxon>
        <taxon>Stramenopiles</taxon>
        <taxon>Ochrophyta</taxon>
        <taxon>Bacillariophyta</taxon>
        <taxon>Bacillariophyceae</taxon>
        <taxon>Bacillariophycidae</taxon>
        <taxon>Naviculales</taxon>
        <taxon>Naviculaceae</taxon>
        <taxon>Fistulifera</taxon>
    </lineage>
</organism>
<proteinExistence type="predicted"/>
<dbReference type="EMBL" id="BDSP01000222">
    <property type="protein sequence ID" value="GAX25175.1"/>
    <property type="molecule type" value="Genomic_DNA"/>
</dbReference>
<comment type="caution">
    <text evidence="1">The sequence shown here is derived from an EMBL/GenBank/DDBJ whole genome shotgun (WGS) entry which is preliminary data.</text>
</comment>
<evidence type="ECO:0000313" key="2">
    <source>
        <dbReference type="Proteomes" id="UP000198406"/>
    </source>
</evidence>
<dbReference type="InParanoid" id="A0A1Z5KGC7"/>
<gene>
    <name evidence="1" type="ORF">FisN_16Hu012</name>
</gene>
<dbReference type="Proteomes" id="UP000198406">
    <property type="component" value="Unassembled WGS sequence"/>
</dbReference>
<evidence type="ECO:0000313" key="1">
    <source>
        <dbReference type="EMBL" id="GAX25175.1"/>
    </source>
</evidence>
<sequence length="101" mass="11225">MAPMYAATLDALSPCIQITCADTISEYVNKKSMLGGPATALEAAEKMMQCAEETRKRLDATPCDDLYRNYSRCLSKNPRLKCQSMMNDLQDCIAKHIGKLD</sequence>
<dbReference type="OrthoDB" id="35697at2759"/>
<keyword evidence="2" id="KW-1185">Reference proteome</keyword>